<dbReference type="SUPFAM" id="SSF81383">
    <property type="entry name" value="F-box domain"/>
    <property type="match status" value="1"/>
</dbReference>
<dbReference type="PROSITE" id="PS50089">
    <property type="entry name" value="ZF_RING_2"/>
    <property type="match status" value="1"/>
</dbReference>
<dbReference type="GO" id="GO:0008094">
    <property type="term" value="F:ATP-dependent activity, acting on DNA"/>
    <property type="evidence" value="ECO:0007669"/>
    <property type="project" value="TreeGrafter"/>
</dbReference>
<reference evidence="11" key="2">
    <citation type="submission" date="2015-06" db="UniProtKB">
        <authorList>
            <consortium name="EnsemblProtists"/>
        </authorList>
    </citation>
    <scope>IDENTIFICATION</scope>
    <source>
        <strain evidence="11">Emoy2</strain>
    </source>
</reference>
<dbReference type="VEuPathDB" id="FungiDB:HpaG800185"/>
<evidence type="ECO:0000256" key="1">
    <source>
        <dbReference type="ARBA" id="ARBA00022741"/>
    </source>
</evidence>
<evidence type="ECO:0000256" key="6">
    <source>
        <dbReference type="SAM" id="MobiDB-lite"/>
    </source>
</evidence>
<dbReference type="InterPro" id="IPR049730">
    <property type="entry name" value="SNF2/RAD54-like_C"/>
</dbReference>
<keyword evidence="5" id="KW-0862">Zinc</keyword>
<dbReference type="CDD" id="cd16449">
    <property type="entry name" value="RING-HC"/>
    <property type="match status" value="1"/>
</dbReference>
<dbReference type="STRING" id="559515.M4B1N8"/>
<proteinExistence type="predicted"/>
<dbReference type="SMART" id="SM00487">
    <property type="entry name" value="DEXDc"/>
    <property type="match status" value="1"/>
</dbReference>
<dbReference type="SUPFAM" id="SSF57850">
    <property type="entry name" value="RING/U-box"/>
    <property type="match status" value="1"/>
</dbReference>
<sequence length="1320" mass="147267">MATPTSSAAERPGRTIELLMPVYEEVCSRSADGVTATTTYVSIQRTADGWLQLVFPFSNVRKDVACINSGSNCRCNFVRFLWSLLVLMERRVVRVDATYVVAPRNAAGLSQVATLQLHVRVHYDAECGTSLKDFGFVLCHLQASMLSVVPHNQETREKDVVAALEDAKTSSCHVVGCRLHRGKSLSSMTQSKPKLNLPDVFDSLTSQIGVDQMEVRDDATYVARMTHDKKEMFLTDLPANVLQRIICLMNARDLASLSCVCSLFQHMAYEVVPGLNLVLYEHQRRGLKWMLHRETPSLTCSPQLHPFILSSEFETDSAIDLVEDKVISNPRVMVSDGCGGMFCDEPGLGKTITMLALILRTKGQTTNSTLVNPHGPGDDTARPGLRSSRSRGRSVNVKDLVSSRTSLLVVPDPLVEHWKYQVETHVAPGALRVFVDPGVDCQLPLNMDLVQYDAVITSFTRLAREWRLHRPTSALEERMPERYGFEGPQRYADGTFRGKVSSLLTVHWVRVIVDEGHKLGGQTPSDLMQLARLLCAERRWVMTGTPTPNTLQSADLRYMHGLLVFLRNLPYGSPDGQAWAKAIARPFERNELIGFYRLQHLLSRIMMRHTKESIRQILPEPIRHTVFIDPTPTEYAQYNGVAAAVRANLVITNMDPKTPGCQHPDSLLNPVNRKEALRVVSNLRSACCGGSAVKVSLAEASRLDTINMLSALEVDGDNVAIVLEYLRRVQLQGVVTECECCRRKLQLLMIIPCGHLCCADCVEDRMRRVGPRCFRCNAVFDREAFQRLQPGFEFEMVEDVALVNINSNSTQNNRHGGHVNQVQQLVNQDQLLNREGQRSRRHGRTRRGQEVNGPNGPREPRRAIDYIRDIHFIDASKAFYAATRIKELKKELLLGAVAPNGHFSRRQARHLKAIIFSQFKEHIWHTKVAFAQQGVPTADFIAGRSPELRMAHLLRFREDPDVNVLLLTEVGSHGLDLSFVTHIFLMDEIWDKSLEQQVISRAHRMGASQAVVVEQLWMRGSVESLTLRSCETEASETDLKEANSEALASPNRPRVRGNDSLWGSPKKSNTGAGTMFVAPNKKRKRHRTSADDARKAAKGNKQTALQCKLEFVLNNLRLLGENVVAEPGEVRFYVTNERKDVICRAVHVMPNRGSRGRALLPASTEPPAAQTLTAASPLPIVETNARPRAQARRAVAFASETLQSRSRHPASVDIVVIGSSSDEESMRKEDIEDGDPDGAEAMITAENARLRWEKIRSIIEALNSSDDNDKAAQPTSKVMRVTKTGEKVVVTTAGDKINLKVETVPVVVKIDDDDIDTDSE</sequence>
<dbReference type="CDD" id="cd18793">
    <property type="entry name" value="SF2_C_SNF"/>
    <property type="match status" value="1"/>
</dbReference>
<dbReference type="eggNOG" id="KOG1002">
    <property type="taxonomic scope" value="Eukaryota"/>
</dbReference>
<evidence type="ECO:0000259" key="8">
    <source>
        <dbReference type="PROSITE" id="PS50181"/>
    </source>
</evidence>
<evidence type="ECO:0000313" key="11">
    <source>
        <dbReference type="EnsemblProtists" id="HpaP800185"/>
    </source>
</evidence>
<evidence type="ECO:0000259" key="7">
    <source>
        <dbReference type="PROSITE" id="PS50089"/>
    </source>
</evidence>
<feature type="region of interest" description="Disordered" evidence="6">
    <location>
        <begin position="1035"/>
        <end position="1075"/>
    </location>
</feature>
<keyword evidence="4" id="KW-0067">ATP-binding</keyword>
<dbReference type="InterPro" id="IPR001841">
    <property type="entry name" value="Znf_RING"/>
</dbReference>
<evidence type="ECO:0008006" key="13">
    <source>
        <dbReference type="Google" id="ProtNLM"/>
    </source>
</evidence>
<dbReference type="GO" id="GO:0005634">
    <property type="term" value="C:nucleus"/>
    <property type="evidence" value="ECO:0007669"/>
    <property type="project" value="TreeGrafter"/>
</dbReference>
<keyword evidence="5" id="KW-0863">Zinc-finger</keyword>
<dbReference type="HOGENOM" id="CLU_279726_0_0_1"/>
<dbReference type="OMA" id="SRIMMRH"/>
<dbReference type="InterPro" id="IPR038718">
    <property type="entry name" value="SNF2-like_sf"/>
</dbReference>
<dbReference type="InterPro" id="IPR027417">
    <property type="entry name" value="P-loop_NTPase"/>
</dbReference>
<dbReference type="Pfam" id="PF00646">
    <property type="entry name" value="F-box"/>
    <property type="match status" value="1"/>
</dbReference>
<dbReference type="InParanoid" id="M4B1N8"/>
<dbReference type="InterPro" id="IPR013083">
    <property type="entry name" value="Znf_RING/FYVE/PHD"/>
</dbReference>
<reference evidence="12" key="1">
    <citation type="journal article" date="2010" name="Science">
        <title>Signatures of adaptation to obligate biotrophy in the Hyaloperonospora arabidopsidis genome.</title>
        <authorList>
            <person name="Baxter L."/>
            <person name="Tripathy S."/>
            <person name="Ishaque N."/>
            <person name="Boot N."/>
            <person name="Cabral A."/>
            <person name="Kemen E."/>
            <person name="Thines M."/>
            <person name="Ah-Fong A."/>
            <person name="Anderson R."/>
            <person name="Badejoko W."/>
            <person name="Bittner-Eddy P."/>
            <person name="Boore J.L."/>
            <person name="Chibucos M.C."/>
            <person name="Coates M."/>
            <person name="Dehal P."/>
            <person name="Delehaunty K."/>
            <person name="Dong S."/>
            <person name="Downton P."/>
            <person name="Dumas B."/>
            <person name="Fabro G."/>
            <person name="Fronick C."/>
            <person name="Fuerstenberg S.I."/>
            <person name="Fulton L."/>
            <person name="Gaulin E."/>
            <person name="Govers F."/>
            <person name="Hughes L."/>
            <person name="Humphray S."/>
            <person name="Jiang R.H."/>
            <person name="Judelson H."/>
            <person name="Kamoun S."/>
            <person name="Kyung K."/>
            <person name="Meijer H."/>
            <person name="Minx P."/>
            <person name="Morris P."/>
            <person name="Nelson J."/>
            <person name="Phuntumart V."/>
            <person name="Qutob D."/>
            <person name="Rehmany A."/>
            <person name="Rougon-Cardoso A."/>
            <person name="Ryden P."/>
            <person name="Torto-Alalibo T."/>
            <person name="Studholme D."/>
            <person name="Wang Y."/>
            <person name="Win J."/>
            <person name="Wood J."/>
            <person name="Clifton S.W."/>
            <person name="Rogers J."/>
            <person name="Van den Ackerveken G."/>
            <person name="Jones J.D."/>
            <person name="McDowell J.M."/>
            <person name="Beynon J."/>
            <person name="Tyler B.M."/>
        </authorList>
    </citation>
    <scope>NUCLEOTIDE SEQUENCE [LARGE SCALE GENOMIC DNA]</scope>
    <source>
        <strain evidence="12">Emoy2</strain>
    </source>
</reference>
<evidence type="ECO:0000256" key="2">
    <source>
        <dbReference type="ARBA" id="ARBA00022801"/>
    </source>
</evidence>
<dbReference type="InterPro" id="IPR036047">
    <property type="entry name" value="F-box-like_dom_sf"/>
</dbReference>
<dbReference type="InterPro" id="IPR014001">
    <property type="entry name" value="Helicase_ATP-bd"/>
</dbReference>
<feature type="domain" description="Helicase ATP-binding" evidence="9">
    <location>
        <begin position="331"/>
        <end position="564"/>
    </location>
</feature>
<dbReference type="GO" id="GO:0008270">
    <property type="term" value="F:zinc ion binding"/>
    <property type="evidence" value="ECO:0007669"/>
    <property type="project" value="UniProtKB-KW"/>
</dbReference>
<dbReference type="SMART" id="SM00490">
    <property type="entry name" value="HELICc"/>
    <property type="match status" value="1"/>
</dbReference>
<dbReference type="EnsemblProtists" id="HpaT800185">
    <property type="protein sequence ID" value="HpaP800185"/>
    <property type="gene ID" value="HpaG800185"/>
</dbReference>
<keyword evidence="2" id="KW-0378">Hydrolase</keyword>
<feature type="region of interest" description="Disordered" evidence="6">
    <location>
        <begin position="830"/>
        <end position="861"/>
    </location>
</feature>
<dbReference type="Gene3D" id="3.40.50.300">
    <property type="entry name" value="P-loop containing nucleotide triphosphate hydrolases"/>
    <property type="match status" value="1"/>
</dbReference>
<evidence type="ECO:0000259" key="9">
    <source>
        <dbReference type="PROSITE" id="PS51192"/>
    </source>
</evidence>
<name>M4B1N8_HYAAE</name>
<dbReference type="eggNOG" id="KOG1001">
    <property type="taxonomic scope" value="Eukaryota"/>
</dbReference>
<dbReference type="InterPro" id="IPR001650">
    <property type="entry name" value="Helicase_C-like"/>
</dbReference>
<dbReference type="InterPro" id="IPR001810">
    <property type="entry name" value="F-box_dom"/>
</dbReference>
<dbReference type="PROSITE" id="PS50181">
    <property type="entry name" value="FBOX"/>
    <property type="match status" value="1"/>
</dbReference>
<feature type="region of interest" description="Disordered" evidence="6">
    <location>
        <begin position="366"/>
        <end position="393"/>
    </location>
</feature>
<dbReference type="GO" id="GO:0004386">
    <property type="term" value="F:helicase activity"/>
    <property type="evidence" value="ECO:0007669"/>
    <property type="project" value="UniProtKB-KW"/>
</dbReference>
<evidence type="ECO:0000256" key="4">
    <source>
        <dbReference type="ARBA" id="ARBA00022840"/>
    </source>
</evidence>
<dbReference type="Proteomes" id="UP000011713">
    <property type="component" value="Unassembled WGS sequence"/>
</dbReference>
<dbReference type="CDD" id="cd09917">
    <property type="entry name" value="F-box_SF"/>
    <property type="match status" value="1"/>
</dbReference>
<evidence type="ECO:0000259" key="10">
    <source>
        <dbReference type="PROSITE" id="PS51194"/>
    </source>
</evidence>
<feature type="region of interest" description="Disordered" evidence="6">
    <location>
        <begin position="1080"/>
        <end position="1099"/>
    </location>
</feature>
<dbReference type="SUPFAM" id="SSF52540">
    <property type="entry name" value="P-loop containing nucleoside triphosphate hydrolases"/>
    <property type="match status" value="2"/>
</dbReference>
<dbReference type="EMBL" id="JH597776">
    <property type="status" value="NOT_ANNOTATED_CDS"/>
    <property type="molecule type" value="Genomic_DNA"/>
</dbReference>
<dbReference type="Pfam" id="PF00176">
    <property type="entry name" value="SNF2-rel_dom"/>
    <property type="match status" value="1"/>
</dbReference>
<keyword evidence="5" id="KW-0479">Metal-binding</keyword>
<dbReference type="PROSITE" id="PS51192">
    <property type="entry name" value="HELICASE_ATP_BIND_1"/>
    <property type="match status" value="1"/>
</dbReference>
<dbReference type="PANTHER" id="PTHR45626">
    <property type="entry name" value="TRANSCRIPTION TERMINATION FACTOR 2-RELATED"/>
    <property type="match status" value="1"/>
</dbReference>
<evidence type="ECO:0000313" key="12">
    <source>
        <dbReference type="Proteomes" id="UP000011713"/>
    </source>
</evidence>
<dbReference type="Pfam" id="PF00271">
    <property type="entry name" value="Helicase_C"/>
    <property type="match status" value="1"/>
</dbReference>
<dbReference type="InterPro" id="IPR000330">
    <property type="entry name" value="SNF2_N"/>
</dbReference>
<dbReference type="Gene3D" id="3.30.40.10">
    <property type="entry name" value="Zinc/RING finger domain, C3HC4 (zinc finger)"/>
    <property type="match status" value="1"/>
</dbReference>
<keyword evidence="12" id="KW-1185">Reference proteome</keyword>
<feature type="domain" description="F-box" evidence="8">
    <location>
        <begin position="231"/>
        <end position="283"/>
    </location>
</feature>
<protein>
    <recommendedName>
        <fullName evidence="13">F-box domain-containing protein</fullName>
    </recommendedName>
</protein>
<feature type="domain" description="RING-type" evidence="7">
    <location>
        <begin position="738"/>
        <end position="777"/>
    </location>
</feature>
<dbReference type="CDD" id="cd18008">
    <property type="entry name" value="DEXDc_SHPRH-like"/>
    <property type="match status" value="1"/>
</dbReference>
<dbReference type="PROSITE" id="PS51194">
    <property type="entry name" value="HELICASE_CTER"/>
    <property type="match status" value="1"/>
</dbReference>
<accession>M4B1N8</accession>
<dbReference type="Gene3D" id="3.40.50.10810">
    <property type="entry name" value="Tandem AAA-ATPase domain"/>
    <property type="match status" value="1"/>
</dbReference>
<dbReference type="InterPro" id="IPR050628">
    <property type="entry name" value="SNF2_RAD54_helicase_TF"/>
</dbReference>
<keyword evidence="1" id="KW-0547">Nucleotide-binding</keyword>
<evidence type="ECO:0000256" key="5">
    <source>
        <dbReference type="PROSITE-ProRule" id="PRU00175"/>
    </source>
</evidence>
<feature type="domain" description="Helicase C-terminal" evidence="10">
    <location>
        <begin position="880"/>
        <end position="1040"/>
    </location>
</feature>
<dbReference type="PANTHER" id="PTHR45626:SF14">
    <property type="entry name" value="ATP-DEPENDENT DNA HELICASE (EUROFUNG)"/>
    <property type="match status" value="1"/>
</dbReference>
<dbReference type="GO" id="GO:0016787">
    <property type="term" value="F:hydrolase activity"/>
    <property type="evidence" value="ECO:0007669"/>
    <property type="project" value="UniProtKB-KW"/>
</dbReference>
<dbReference type="GO" id="GO:0006281">
    <property type="term" value="P:DNA repair"/>
    <property type="evidence" value="ECO:0007669"/>
    <property type="project" value="TreeGrafter"/>
</dbReference>
<dbReference type="GO" id="GO:0005524">
    <property type="term" value="F:ATP binding"/>
    <property type="evidence" value="ECO:0007669"/>
    <property type="project" value="UniProtKB-KW"/>
</dbReference>
<keyword evidence="3" id="KW-0347">Helicase</keyword>
<evidence type="ECO:0000256" key="3">
    <source>
        <dbReference type="ARBA" id="ARBA00022806"/>
    </source>
</evidence>
<organism evidence="11 12">
    <name type="scientific">Hyaloperonospora arabidopsidis (strain Emoy2)</name>
    <name type="common">Downy mildew agent</name>
    <name type="synonym">Peronospora arabidopsidis</name>
    <dbReference type="NCBI Taxonomy" id="559515"/>
    <lineage>
        <taxon>Eukaryota</taxon>
        <taxon>Sar</taxon>
        <taxon>Stramenopiles</taxon>
        <taxon>Oomycota</taxon>
        <taxon>Peronosporomycetes</taxon>
        <taxon>Peronosporales</taxon>
        <taxon>Peronosporaceae</taxon>
        <taxon>Hyaloperonospora</taxon>
    </lineage>
</organism>